<evidence type="ECO:0000313" key="2">
    <source>
        <dbReference type="EMBL" id="AEO60093.1"/>
    </source>
</evidence>
<dbReference type="KEGG" id="mtm:MYCTH_2308944"/>
<name>G2QKI7_THET4</name>
<dbReference type="InterPro" id="IPR006740">
    <property type="entry name" value="DUF604"/>
</dbReference>
<dbReference type="OMA" id="RDASTQW"/>
<dbReference type="OrthoDB" id="414175at2759"/>
<keyword evidence="2" id="KW-0808">Transferase</keyword>
<sequence>MMLAHQCSARTYLALLVALLFSILLLTAHRLHNGYPIDLPHLPDGLRDHDAGAGQKDPQRDPEIETSSTEAGGSQSQAGASGTGSASSDFCGRDWEFLRSKDLGLTENIVYTRRCVKPLHGDVDRNALGNIKDPLISSTTNLNLNADCSREAPPPCEPLVLEVPPAFPEPNGQYGHLLFGIASTYERVKESLPVFAHWLADTGAQLLAVVADADDPVLKPDLKALEAQYRDHKVNATIVSPRFKESLPRKNTKDEKPKRPAAVEQLHFLLIRDMLEASTPQTQWLGVLDDDTFFPALHPLSVALSEHDHTKPAWLGALADNWISIKIWGYMAYGGAGTFLSVPLARELDPHLEDCVRETVVPSGDGMLRDCMYTRTTTKLTIVDDLYQNDIRGNPAGFFESGRRVLSIHHWKSWYQAPVSIMAAIARVCGDCFLQRWRFGTDTLLANGYSISVYRDGIDKIDLDRMESTFDEADGRFDFIYGPFRPRLPDDKKKSYQLEAVDGGFGKGEKFRQLYVHRSKRDEANTQAVDEVVELVWDI</sequence>
<gene>
    <name evidence="2" type="ORF">MYCTH_2308944</name>
</gene>
<protein>
    <submittedName>
        <fullName evidence="2">Glycosyltransferase family 31 protein</fullName>
    </submittedName>
</protein>
<evidence type="ECO:0000313" key="3">
    <source>
        <dbReference type="Proteomes" id="UP000007322"/>
    </source>
</evidence>
<dbReference type="AlphaFoldDB" id="G2QKI7"/>
<organism evidence="2 3">
    <name type="scientific">Thermothelomyces thermophilus (strain ATCC 42464 / BCRC 31852 / DSM 1799)</name>
    <name type="common">Sporotrichum thermophile</name>
    <dbReference type="NCBI Taxonomy" id="573729"/>
    <lineage>
        <taxon>Eukaryota</taxon>
        <taxon>Fungi</taxon>
        <taxon>Dikarya</taxon>
        <taxon>Ascomycota</taxon>
        <taxon>Pezizomycotina</taxon>
        <taxon>Sordariomycetes</taxon>
        <taxon>Sordariomycetidae</taxon>
        <taxon>Sordariales</taxon>
        <taxon>Chaetomiaceae</taxon>
        <taxon>Thermothelomyces</taxon>
    </lineage>
</organism>
<keyword evidence="3" id="KW-1185">Reference proteome</keyword>
<dbReference type="RefSeq" id="XP_003665338.1">
    <property type="nucleotide sequence ID" value="XM_003665290.1"/>
</dbReference>
<dbReference type="VEuPathDB" id="FungiDB:MYCTH_2308944"/>
<proteinExistence type="predicted"/>
<dbReference type="GO" id="GO:0016740">
    <property type="term" value="F:transferase activity"/>
    <property type="evidence" value="ECO:0007669"/>
    <property type="project" value="UniProtKB-KW"/>
</dbReference>
<dbReference type="InParanoid" id="G2QKI7"/>
<dbReference type="PANTHER" id="PTHR10811">
    <property type="entry name" value="FRINGE-RELATED"/>
    <property type="match status" value="1"/>
</dbReference>
<dbReference type="Gene3D" id="3.90.550.50">
    <property type="match status" value="1"/>
</dbReference>
<feature type="compositionally biased region" description="Low complexity" evidence="1">
    <location>
        <begin position="65"/>
        <end position="87"/>
    </location>
</feature>
<accession>G2QKI7</accession>
<dbReference type="eggNOG" id="KOG2246">
    <property type="taxonomic scope" value="Eukaryota"/>
</dbReference>
<reference evidence="2 3" key="1">
    <citation type="journal article" date="2011" name="Nat. Biotechnol.">
        <title>Comparative genomic analysis of the thermophilic biomass-degrading fungi Myceliophthora thermophila and Thielavia terrestris.</title>
        <authorList>
            <person name="Berka R.M."/>
            <person name="Grigoriev I.V."/>
            <person name="Otillar R."/>
            <person name="Salamov A."/>
            <person name="Grimwood J."/>
            <person name="Reid I."/>
            <person name="Ishmael N."/>
            <person name="John T."/>
            <person name="Darmond C."/>
            <person name="Moisan M.-C."/>
            <person name="Henrissat B."/>
            <person name="Coutinho P.M."/>
            <person name="Lombard V."/>
            <person name="Natvig D.O."/>
            <person name="Lindquist E."/>
            <person name="Schmutz J."/>
            <person name="Lucas S."/>
            <person name="Harris P."/>
            <person name="Powlowski J."/>
            <person name="Bellemare A."/>
            <person name="Taylor D."/>
            <person name="Butler G."/>
            <person name="de Vries R.P."/>
            <person name="Allijn I.E."/>
            <person name="van den Brink J."/>
            <person name="Ushinsky S."/>
            <person name="Storms R."/>
            <person name="Powell A.J."/>
            <person name="Paulsen I.T."/>
            <person name="Elbourne L.D.H."/>
            <person name="Baker S.E."/>
            <person name="Magnuson J."/>
            <person name="LaBoissiere S."/>
            <person name="Clutterbuck A.J."/>
            <person name="Martinez D."/>
            <person name="Wogulis M."/>
            <person name="de Leon A.L."/>
            <person name="Rey M.W."/>
            <person name="Tsang A."/>
        </authorList>
    </citation>
    <scope>NUCLEOTIDE SEQUENCE [LARGE SCALE GENOMIC DNA]</scope>
    <source>
        <strain evidence="3">ATCC 42464 / BCRC 31852 / DSM 1799</strain>
    </source>
</reference>
<feature type="compositionally biased region" description="Basic and acidic residues" evidence="1">
    <location>
        <begin position="46"/>
        <end position="63"/>
    </location>
</feature>
<dbReference type="Proteomes" id="UP000007322">
    <property type="component" value="Chromosome 5"/>
</dbReference>
<dbReference type="EMBL" id="CP003006">
    <property type="protein sequence ID" value="AEO60093.1"/>
    <property type="molecule type" value="Genomic_DNA"/>
</dbReference>
<evidence type="ECO:0000256" key="1">
    <source>
        <dbReference type="SAM" id="MobiDB-lite"/>
    </source>
</evidence>
<feature type="region of interest" description="Disordered" evidence="1">
    <location>
        <begin position="46"/>
        <end position="87"/>
    </location>
</feature>
<dbReference type="HOGENOM" id="CLU_024640_0_1_1"/>
<dbReference type="GeneID" id="11511098"/>
<dbReference type="Pfam" id="PF04646">
    <property type="entry name" value="DUF604"/>
    <property type="match status" value="1"/>
</dbReference>
<dbReference type="STRING" id="573729.G2QKI7"/>